<evidence type="ECO:0000313" key="2">
    <source>
        <dbReference type="EMBL" id="TCP31170.1"/>
    </source>
</evidence>
<feature type="transmembrane region" description="Helical" evidence="1">
    <location>
        <begin position="21"/>
        <end position="46"/>
    </location>
</feature>
<feature type="transmembrane region" description="Helical" evidence="1">
    <location>
        <begin position="98"/>
        <end position="116"/>
    </location>
</feature>
<proteinExistence type="predicted"/>
<evidence type="ECO:0000313" key="3">
    <source>
        <dbReference type="Proteomes" id="UP000295416"/>
    </source>
</evidence>
<reference evidence="2 3" key="1">
    <citation type="submission" date="2019-03" db="EMBL/GenBank/DDBJ databases">
        <title>Genomic Encyclopedia of Type Strains, Phase IV (KMG-IV): sequencing the most valuable type-strain genomes for metagenomic binning, comparative biology and taxonomic classification.</title>
        <authorList>
            <person name="Goeker M."/>
        </authorList>
    </citation>
    <scope>NUCLEOTIDE SEQUENCE [LARGE SCALE GENOMIC DNA]</scope>
    <source>
        <strain evidence="2 3">DSM 19377</strain>
    </source>
</reference>
<dbReference type="InterPro" id="IPR024563">
    <property type="entry name" value="YqhR"/>
</dbReference>
<evidence type="ECO:0000256" key="1">
    <source>
        <dbReference type="SAM" id="Phobius"/>
    </source>
</evidence>
<organism evidence="2 3">
    <name type="scientific">Scopulibacillus darangshiensis</name>
    <dbReference type="NCBI Taxonomy" id="442528"/>
    <lineage>
        <taxon>Bacteria</taxon>
        <taxon>Bacillati</taxon>
        <taxon>Bacillota</taxon>
        <taxon>Bacilli</taxon>
        <taxon>Bacillales</taxon>
        <taxon>Sporolactobacillaceae</taxon>
        <taxon>Scopulibacillus</taxon>
    </lineage>
</organism>
<feature type="transmembrane region" description="Helical" evidence="1">
    <location>
        <begin position="128"/>
        <end position="151"/>
    </location>
</feature>
<dbReference type="Pfam" id="PF11085">
    <property type="entry name" value="YqhR"/>
    <property type="match status" value="1"/>
</dbReference>
<keyword evidence="1" id="KW-1133">Transmembrane helix</keyword>
<keyword evidence="1" id="KW-0472">Membrane</keyword>
<dbReference type="OrthoDB" id="2691442at2"/>
<dbReference type="AlphaFoldDB" id="A0A4R2P870"/>
<dbReference type="RefSeq" id="WP_132743694.1">
    <property type="nucleotide sequence ID" value="NZ_SLXK01000003.1"/>
</dbReference>
<comment type="caution">
    <text evidence="2">The sequence shown here is derived from an EMBL/GenBank/DDBJ whole genome shotgun (WGS) entry which is preliminary data.</text>
</comment>
<keyword evidence="3" id="KW-1185">Reference proteome</keyword>
<feature type="transmembrane region" description="Helical" evidence="1">
    <location>
        <begin position="66"/>
        <end position="86"/>
    </location>
</feature>
<sequence length="167" mass="18485">MGDTPRLEQNKTETKITTNGRVALIGLFGGLIWGLVGYLAWVLNFTKVGPGFVLAPFPLGKWKAESLGQLVGVLCVCVLSIIMAFVYKYALGKIKSMWIGIGFGLVLWVIVFYILQPWIPGIQHVTKLGWNTISTTACLFALYGLFVGYSISYDLESYSNSENYSKK</sequence>
<name>A0A4R2P870_9BACL</name>
<accession>A0A4R2P870</accession>
<protein>
    <submittedName>
        <fullName evidence="2">Membrane protein YqhR</fullName>
    </submittedName>
</protein>
<dbReference type="Proteomes" id="UP000295416">
    <property type="component" value="Unassembled WGS sequence"/>
</dbReference>
<dbReference type="EMBL" id="SLXK01000003">
    <property type="protein sequence ID" value="TCP31170.1"/>
    <property type="molecule type" value="Genomic_DNA"/>
</dbReference>
<keyword evidence="1" id="KW-0812">Transmembrane</keyword>
<gene>
    <name evidence="2" type="ORF">EV207_10353</name>
</gene>